<feature type="non-terminal residue" evidence="6">
    <location>
        <position position="1"/>
    </location>
</feature>
<dbReference type="PROSITE" id="PS51634">
    <property type="entry name" value="CRC"/>
    <property type="match status" value="1"/>
</dbReference>
<dbReference type="EMBL" id="AUSU01001610">
    <property type="protein sequence ID" value="EPS70626.1"/>
    <property type="molecule type" value="Genomic_DNA"/>
</dbReference>
<dbReference type="InterPro" id="IPR033467">
    <property type="entry name" value="Tesmin/TSO1-like_CXC"/>
</dbReference>
<dbReference type="AlphaFoldDB" id="S8CZT9"/>
<evidence type="ECO:0000256" key="4">
    <source>
        <dbReference type="SAM" id="MobiDB-lite"/>
    </source>
</evidence>
<sequence length="268" mass="29259">QLSVLYRRMKRRCLVFESTGACLEQHSVENSGFDSPLFPQSNGNVFANQQLTQRQLLPGVGLQLNSVAAFASGRLLFGNSSSLSSVYPTDCTFLGTENVENHRDLSLGDPHEAIIPSSSNSPKRKRPRMEKSEEAGACKRCNCKKSKCLKLYCDCFAAGVYCAEPCACIGCFNKPAHDETVQATRRQIETRNPLAFAPKVIAPSTDSQSDAPEGSGKTPVSARHKRGCNCKRSGCNKKYCECYQSGVGCSINCRCESCRNAFGRKDGN</sequence>
<keyword evidence="7" id="KW-1185">Reference proteome</keyword>
<protein>
    <recommendedName>
        <fullName evidence="5">CRC domain-containing protein</fullName>
    </recommendedName>
</protein>
<feature type="domain" description="CRC" evidence="5">
    <location>
        <begin position="137"/>
        <end position="263"/>
    </location>
</feature>
<feature type="region of interest" description="Disordered" evidence="4">
    <location>
        <begin position="198"/>
        <end position="226"/>
    </location>
</feature>
<comment type="similarity">
    <text evidence="2">Belongs to the lin-54 family.</text>
</comment>
<evidence type="ECO:0000313" key="7">
    <source>
        <dbReference type="Proteomes" id="UP000015453"/>
    </source>
</evidence>
<dbReference type="InterPro" id="IPR005172">
    <property type="entry name" value="CRC"/>
</dbReference>
<dbReference type="GO" id="GO:0003700">
    <property type="term" value="F:DNA-binding transcription factor activity"/>
    <property type="evidence" value="ECO:0007669"/>
    <property type="project" value="InterPro"/>
</dbReference>
<comment type="caution">
    <text evidence="6">The sequence shown here is derived from an EMBL/GenBank/DDBJ whole genome shotgun (WGS) entry which is preliminary data.</text>
</comment>
<dbReference type="OrthoDB" id="886824at2759"/>
<accession>S8CZT9</accession>
<name>S8CZT9_9LAMI</name>
<gene>
    <name evidence="6" type="ORF">M569_04133</name>
</gene>
<evidence type="ECO:0000313" key="6">
    <source>
        <dbReference type="EMBL" id="EPS70626.1"/>
    </source>
</evidence>
<dbReference type="PANTHER" id="PTHR46159:SF12">
    <property type="entry name" value="PROTEIN TESMIN_TSO1-LIKE CXC 3-RELATED"/>
    <property type="match status" value="1"/>
</dbReference>
<feature type="region of interest" description="Disordered" evidence="4">
    <location>
        <begin position="106"/>
        <end position="129"/>
    </location>
</feature>
<dbReference type="Proteomes" id="UP000015453">
    <property type="component" value="Unassembled WGS sequence"/>
</dbReference>
<dbReference type="PANTHER" id="PTHR46159">
    <property type="entry name" value="PROTEIN TESMIN/TSO1-LIKE CXC 2"/>
    <property type="match status" value="1"/>
</dbReference>
<feature type="non-terminal residue" evidence="6">
    <location>
        <position position="268"/>
    </location>
</feature>
<organism evidence="6 7">
    <name type="scientific">Genlisea aurea</name>
    <dbReference type="NCBI Taxonomy" id="192259"/>
    <lineage>
        <taxon>Eukaryota</taxon>
        <taxon>Viridiplantae</taxon>
        <taxon>Streptophyta</taxon>
        <taxon>Embryophyta</taxon>
        <taxon>Tracheophyta</taxon>
        <taxon>Spermatophyta</taxon>
        <taxon>Magnoliopsida</taxon>
        <taxon>eudicotyledons</taxon>
        <taxon>Gunneridae</taxon>
        <taxon>Pentapetalae</taxon>
        <taxon>asterids</taxon>
        <taxon>lamiids</taxon>
        <taxon>Lamiales</taxon>
        <taxon>Lentibulariaceae</taxon>
        <taxon>Genlisea</taxon>
    </lineage>
</organism>
<reference evidence="6 7" key="1">
    <citation type="journal article" date="2013" name="BMC Genomics">
        <title>The miniature genome of a carnivorous plant Genlisea aurea contains a low number of genes and short non-coding sequences.</title>
        <authorList>
            <person name="Leushkin E.V."/>
            <person name="Sutormin R.A."/>
            <person name="Nabieva E.R."/>
            <person name="Penin A.A."/>
            <person name="Kondrashov A.S."/>
            <person name="Logacheva M.D."/>
        </authorList>
    </citation>
    <scope>NUCLEOTIDE SEQUENCE [LARGE SCALE GENOMIC DNA]</scope>
</reference>
<dbReference type="SMART" id="SM01114">
    <property type="entry name" value="CXC"/>
    <property type="match status" value="2"/>
</dbReference>
<evidence type="ECO:0000256" key="1">
    <source>
        <dbReference type="ARBA" id="ARBA00004123"/>
    </source>
</evidence>
<dbReference type="Pfam" id="PF03638">
    <property type="entry name" value="TCR"/>
    <property type="match status" value="2"/>
</dbReference>
<proteinExistence type="inferred from homology"/>
<evidence type="ECO:0000256" key="3">
    <source>
        <dbReference type="ARBA" id="ARBA00023242"/>
    </source>
</evidence>
<keyword evidence="3" id="KW-0539">Nucleus</keyword>
<dbReference type="GO" id="GO:0005634">
    <property type="term" value="C:nucleus"/>
    <property type="evidence" value="ECO:0007669"/>
    <property type="project" value="UniProtKB-SubCell"/>
</dbReference>
<evidence type="ECO:0000256" key="2">
    <source>
        <dbReference type="ARBA" id="ARBA00007267"/>
    </source>
</evidence>
<comment type="subcellular location">
    <subcellularLocation>
        <location evidence="1">Nucleus</location>
    </subcellularLocation>
</comment>
<evidence type="ECO:0000259" key="5">
    <source>
        <dbReference type="PROSITE" id="PS51634"/>
    </source>
</evidence>
<dbReference type="InterPro" id="IPR044522">
    <property type="entry name" value="TSO1-like"/>
</dbReference>